<comment type="caution">
    <text evidence="5">The sequence shown here is derived from an EMBL/GenBank/DDBJ whole genome shotgun (WGS) entry which is preliminary data.</text>
</comment>
<name>A0AAD7UKN1_9STRA</name>
<accession>A0AAD7UKN1</accession>
<evidence type="ECO:0000256" key="3">
    <source>
        <dbReference type="PROSITE-ProRule" id="PRU00023"/>
    </source>
</evidence>
<evidence type="ECO:0000256" key="1">
    <source>
        <dbReference type="ARBA" id="ARBA00022737"/>
    </source>
</evidence>
<evidence type="ECO:0000313" key="5">
    <source>
        <dbReference type="EMBL" id="KAJ8609952.1"/>
    </source>
</evidence>
<evidence type="ECO:0000256" key="2">
    <source>
        <dbReference type="ARBA" id="ARBA00023043"/>
    </source>
</evidence>
<feature type="repeat" description="ANK" evidence="3">
    <location>
        <begin position="83"/>
        <end position="115"/>
    </location>
</feature>
<keyword evidence="4" id="KW-0732">Signal</keyword>
<organism evidence="5 6">
    <name type="scientific">Chrysophaeum taylorii</name>
    <dbReference type="NCBI Taxonomy" id="2483200"/>
    <lineage>
        <taxon>Eukaryota</taxon>
        <taxon>Sar</taxon>
        <taxon>Stramenopiles</taxon>
        <taxon>Ochrophyta</taxon>
        <taxon>Pelagophyceae</taxon>
        <taxon>Pelagomonadales</taxon>
        <taxon>Pelagomonadaceae</taxon>
        <taxon>Chrysophaeum</taxon>
    </lineage>
</organism>
<evidence type="ECO:0000313" key="6">
    <source>
        <dbReference type="Proteomes" id="UP001230188"/>
    </source>
</evidence>
<dbReference type="Gene3D" id="1.25.40.20">
    <property type="entry name" value="Ankyrin repeat-containing domain"/>
    <property type="match status" value="1"/>
</dbReference>
<feature type="repeat" description="ANK" evidence="3">
    <location>
        <begin position="50"/>
        <end position="82"/>
    </location>
</feature>
<dbReference type="PROSITE" id="PS50088">
    <property type="entry name" value="ANK_REPEAT"/>
    <property type="match status" value="2"/>
</dbReference>
<keyword evidence="6" id="KW-1185">Reference proteome</keyword>
<dbReference type="SUPFAM" id="SSF48403">
    <property type="entry name" value="Ankyrin repeat"/>
    <property type="match status" value="1"/>
</dbReference>
<dbReference type="EMBL" id="JAQMWT010000125">
    <property type="protein sequence ID" value="KAJ8609952.1"/>
    <property type="molecule type" value="Genomic_DNA"/>
</dbReference>
<feature type="signal peptide" evidence="4">
    <location>
        <begin position="1"/>
        <end position="17"/>
    </location>
</feature>
<dbReference type="PROSITE" id="PS50297">
    <property type="entry name" value="ANK_REP_REGION"/>
    <property type="match status" value="2"/>
</dbReference>
<feature type="chain" id="PRO_5042120061" description="Ankyrin repeat domain-containing protein" evidence="4">
    <location>
        <begin position="18"/>
        <end position="185"/>
    </location>
</feature>
<evidence type="ECO:0008006" key="7">
    <source>
        <dbReference type="Google" id="ProtNLM"/>
    </source>
</evidence>
<reference evidence="5" key="1">
    <citation type="submission" date="2023-01" db="EMBL/GenBank/DDBJ databases">
        <title>Metagenome sequencing of chrysophaentin producing Chrysophaeum taylorii.</title>
        <authorList>
            <person name="Davison J."/>
            <person name="Bewley C."/>
        </authorList>
    </citation>
    <scope>NUCLEOTIDE SEQUENCE</scope>
    <source>
        <strain evidence="5">NIES-1699</strain>
    </source>
</reference>
<dbReference type="InterPro" id="IPR002110">
    <property type="entry name" value="Ankyrin_rpt"/>
</dbReference>
<proteinExistence type="predicted"/>
<dbReference type="SMART" id="SM00248">
    <property type="entry name" value="ANK"/>
    <property type="match status" value="3"/>
</dbReference>
<dbReference type="InterPro" id="IPR036770">
    <property type="entry name" value="Ankyrin_rpt-contain_sf"/>
</dbReference>
<gene>
    <name evidence="5" type="ORF">CTAYLR_008081</name>
</gene>
<protein>
    <recommendedName>
        <fullName evidence="7">Ankyrin repeat domain-containing protein</fullName>
    </recommendedName>
</protein>
<dbReference type="Pfam" id="PF12796">
    <property type="entry name" value="Ank_2"/>
    <property type="match status" value="1"/>
</dbReference>
<dbReference type="Proteomes" id="UP001230188">
    <property type="component" value="Unassembled WGS sequence"/>
</dbReference>
<sequence>MGMRSVVFVVLLVVTTGEELFEAVRADDVDRIKAALKAGAEIDAKSPKFGDQTPLMHATLQGKVNAAKFLLDRGADVTIGEKDGYTPMHGAGYQGRAPLVKLLASKGVPVDEAHADGYTPIQRACWGREKRHSKAVSAFLDAGAKLDNAASCRTTNKHTKRLLYAAGIPGATPPSEEAKAERASL</sequence>
<keyword evidence="2 3" id="KW-0040">ANK repeat</keyword>
<dbReference type="AlphaFoldDB" id="A0AAD7UKN1"/>
<evidence type="ECO:0000256" key="4">
    <source>
        <dbReference type="SAM" id="SignalP"/>
    </source>
</evidence>
<keyword evidence="1" id="KW-0677">Repeat</keyword>
<dbReference type="PANTHER" id="PTHR24171">
    <property type="entry name" value="ANKYRIN REPEAT DOMAIN-CONTAINING PROTEIN 39-RELATED"/>
    <property type="match status" value="1"/>
</dbReference>